<evidence type="ECO:0000313" key="1">
    <source>
        <dbReference type="EMBL" id="EXY92783.1"/>
    </source>
</evidence>
<sequence>MLFVPINLNGTKLRLFSYPECHADRKRVNPIIKYFQSRIYQQNEANKMAYLMAYLLFR</sequence>
<dbReference type="AlphaFoldDB" id="A0A015W3G8"/>
<name>A0A015W3G8_BACFG</name>
<evidence type="ECO:0000313" key="2">
    <source>
        <dbReference type="Proteomes" id="UP000020773"/>
    </source>
</evidence>
<accession>A0A015W3G8</accession>
<reference evidence="1 2" key="1">
    <citation type="submission" date="2014-02" db="EMBL/GenBank/DDBJ databases">
        <authorList>
            <person name="Sears C."/>
            <person name="Carroll K."/>
            <person name="Sack B.R."/>
            <person name="Qadri F."/>
            <person name="Myers L.L."/>
            <person name="Chung G.-T."/>
            <person name="Escheverria P."/>
            <person name="Fraser C.M."/>
            <person name="Sadzewicz L."/>
            <person name="Shefchek K.A."/>
            <person name="Tallon L."/>
            <person name="Das S.P."/>
            <person name="Daugherty S."/>
            <person name="Mongodin E.F."/>
        </authorList>
    </citation>
    <scope>NUCLEOTIDE SEQUENCE [LARGE SCALE GENOMIC DNA]</scope>
    <source>
        <strain evidence="2">3998T(B)3</strain>
    </source>
</reference>
<proteinExistence type="predicted"/>
<protein>
    <submittedName>
        <fullName evidence="1">Uncharacterized protein</fullName>
    </submittedName>
</protein>
<dbReference type="Proteomes" id="UP000020773">
    <property type="component" value="Unassembled WGS sequence"/>
</dbReference>
<dbReference type="EMBL" id="JGDB01000012">
    <property type="protein sequence ID" value="EXY92783.1"/>
    <property type="molecule type" value="Genomic_DNA"/>
</dbReference>
<gene>
    <name evidence="1" type="ORF">M125_0481</name>
</gene>
<comment type="caution">
    <text evidence="1">The sequence shown here is derived from an EMBL/GenBank/DDBJ whole genome shotgun (WGS) entry which is preliminary data.</text>
</comment>
<organism evidence="1 2">
    <name type="scientific">Bacteroides fragilis str. 3998T(B)3</name>
    <dbReference type="NCBI Taxonomy" id="1339316"/>
    <lineage>
        <taxon>Bacteria</taxon>
        <taxon>Pseudomonadati</taxon>
        <taxon>Bacteroidota</taxon>
        <taxon>Bacteroidia</taxon>
        <taxon>Bacteroidales</taxon>
        <taxon>Bacteroidaceae</taxon>
        <taxon>Bacteroides</taxon>
    </lineage>
</organism>